<evidence type="ECO:0000313" key="3">
    <source>
        <dbReference type="EMBL" id="EAY13615.1"/>
    </source>
</evidence>
<feature type="region of interest" description="Disordered" evidence="2">
    <location>
        <begin position="1"/>
        <end position="29"/>
    </location>
</feature>
<gene>
    <name evidence="3" type="ORF">TVAG_390120</name>
</gene>
<dbReference type="SMR" id="A2E1B4"/>
<dbReference type="InParanoid" id="A2E1B4"/>
<accession>A2E1B4</accession>
<reference evidence="3" key="2">
    <citation type="journal article" date="2007" name="Science">
        <title>Draft genome sequence of the sexually transmitted pathogen Trichomonas vaginalis.</title>
        <authorList>
            <person name="Carlton J.M."/>
            <person name="Hirt R.P."/>
            <person name="Silva J.C."/>
            <person name="Delcher A.L."/>
            <person name="Schatz M."/>
            <person name="Zhao Q."/>
            <person name="Wortman J.R."/>
            <person name="Bidwell S.L."/>
            <person name="Alsmark U.C.M."/>
            <person name="Besteiro S."/>
            <person name="Sicheritz-Ponten T."/>
            <person name="Noel C.J."/>
            <person name="Dacks J.B."/>
            <person name="Foster P.G."/>
            <person name="Simillion C."/>
            <person name="Van de Peer Y."/>
            <person name="Miranda-Saavedra D."/>
            <person name="Barton G.J."/>
            <person name="Westrop G.D."/>
            <person name="Mueller S."/>
            <person name="Dessi D."/>
            <person name="Fiori P.L."/>
            <person name="Ren Q."/>
            <person name="Paulsen I."/>
            <person name="Zhang H."/>
            <person name="Bastida-Corcuera F.D."/>
            <person name="Simoes-Barbosa A."/>
            <person name="Brown M.T."/>
            <person name="Hayes R.D."/>
            <person name="Mukherjee M."/>
            <person name="Okumura C.Y."/>
            <person name="Schneider R."/>
            <person name="Smith A.J."/>
            <person name="Vanacova S."/>
            <person name="Villalvazo M."/>
            <person name="Haas B.J."/>
            <person name="Pertea M."/>
            <person name="Feldblyum T.V."/>
            <person name="Utterback T.R."/>
            <person name="Shu C.L."/>
            <person name="Osoegawa K."/>
            <person name="de Jong P.J."/>
            <person name="Hrdy I."/>
            <person name="Horvathova L."/>
            <person name="Zubacova Z."/>
            <person name="Dolezal P."/>
            <person name="Malik S.B."/>
            <person name="Logsdon J.M. Jr."/>
            <person name="Henze K."/>
            <person name="Gupta A."/>
            <person name="Wang C.C."/>
            <person name="Dunne R.L."/>
            <person name="Upcroft J.A."/>
            <person name="Upcroft P."/>
            <person name="White O."/>
            <person name="Salzberg S.L."/>
            <person name="Tang P."/>
            <person name="Chiu C.-H."/>
            <person name="Lee Y.-S."/>
            <person name="Embley T.M."/>
            <person name="Coombs G.H."/>
            <person name="Mottram J.C."/>
            <person name="Tachezy J."/>
            <person name="Fraser-Liggett C.M."/>
            <person name="Johnson P.J."/>
        </authorList>
    </citation>
    <scope>NUCLEOTIDE SEQUENCE [LARGE SCALE GENOMIC DNA]</scope>
    <source>
        <strain evidence="3">G3</strain>
    </source>
</reference>
<feature type="region of interest" description="Disordered" evidence="2">
    <location>
        <begin position="681"/>
        <end position="718"/>
    </location>
</feature>
<evidence type="ECO:0000313" key="4">
    <source>
        <dbReference type="Proteomes" id="UP000001542"/>
    </source>
</evidence>
<evidence type="ECO:0000256" key="2">
    <source>
        <dbReference type="SAM" id="MobiDB-lite"/>
    </source>
</evidence>
<keyword evidence="1" id="KW-0175">Coiled coil</keyword>
<sequence length="718" mass="83057">MKLNRTEQLPRSKTPVASPRRISSPSMTLPTGVKNLSELTPLQIFQKEFHQLESMITRLRQLHIPNGVDRIFTNFASLKSRYSKFCSNCSVLAKRIALRNTQVEIGPEIKENCRQFTLDFGELLLSFENIDNSMESLYTDHLFMLVKSMATNINKYGAICYSDHRTRSIYQQYESFLKQNLDQAQIDLHDFLQDANFDEITPDKSSHIIERYKQISRKMEIEIPHVMNLQRLVVPNGDSLIKLFHADFVEFIPLLNGIHNFVHEITEIFEKIPSFSTALHNLIESVGLPTSQQQTTPLPSPRATSRSISSMQEFPPHPQDPYDIFIPQICFHLGLEEPSESTNHEDTLQDILNTVKQLQDNHNLEVHKLNTRIEALQDINPTSSLSERNKENREFKEELQKKFNLETERIYRDTLNQIQSLSPVNISSKSDSTKTKIDCIITSVQETLDNQKKTISKLNNEISESKDILSSYREKLIGKDTNSNEHLPNIIENTIQAMENTRRALDQELKNINPTNNTLDEFLHLTLTEYCNYKPQELKNLTNDRMRDMVGRFILDQKEEIKRLKQSLEESNELNKNTNKETINALNQFKTKLEEQLSNTSKTQNTFTDLKKRISELLELHDTKENERFAFRQFLCSFLSQMLHSLKIPQIRFRDASEQQLKAVMSSILEAPEIQQNLVVSSPSSSAQGSRSPFRRNSIIVSQKSEQKEKNYINSSSS</sequence>
<protein>
    <submittedName>
        <fullName evidence="3">Uncharacterized protein</fullName>
    </submittedName>
</protein>
<dbReference type="VEuPathDB" id="TrichDB:TVAG_390120"/>
<feature type="compositionally biased region" description="Basic and acidic residues" evidence="2">
    <location>
        <begin position="1"/>
        <end position="10"/>
    </location>
</feature>
<feature type="region of interest" description="Disordered" evidence="2">
    <location>
        <begin position="288"/>
        <end position="313"/>
    </location>
</feature>
<keyword evidence="4" id="KW-1185">Reference proteome</keyword>
<proteinExistence type="predicted"/>
<feature type="coiled-coil region" evidence="1">
    <location>
        <begin position="554"/>
        <end position="581"/>
    </location>
</feature>
<feature type="compositionally biased region" description="Low complexity" evidence="2">
    <location>
        <begin position="681"/>
        <end position="692"/>
    </location>
</feature>
<feature type="compositionally biased region" description="Polar residues" evidence="2">
    <location>
        <begin position="288"/>
        <end position="312"/>
    </location>
</feature>
<evidence type="ECO:0000256" key="1">
    <source>
        <dbReference type="SAM" id="Coils"/>
    </source>
</evidence>
<dbReference type="KEGG" id="tva:4771594"/>
<reference evidence="3" key="1">
    <citation type="submission" date="2006-10" db="EMBL/GenBank/DDBJ databases">
        <authorList>
            <person name="Amadeo P."/>
            <person name="Zhao Q."/>
            <person name="Wortman J."/>
            <person name="Fraser-Liggett C."/>
            <person name="Carlton J."/>
        </authorList>
    </citation>
    <scope>NUCLEOTIDE SEQUENCE</scope>
    <source>
        <strain evidence="3">G3</strain>
    </source>
</reference>
<name>A2E1B4_TRIV3</name>
<dbReference type="EMBL" id="DS113283">
    <property type="protein sequence ID" value="EAY13615.1"/>
    <property type="molecule type" value="Genomic_DNA"/>
</dbReference>
<organism evidence="3 4">
    <name type="scientific">Trichomonas vaginalis (strain ATCC PRA-98 / G3)</name>
    <dbReference type="NCBI Taxonomy" id="412133"/>
    <lineage>
        <taxon>Eukaryota</taxon>
        <taxon>Metamonada</taxon>
        <taxon>Parabasalia</taxon>
        <taxon>Trichomonadida</taxon>
        <taxon>Trichomonadidae</taxon>
        <taxon>Trichomonas</taxon>
    </lineage>
</organism>
<dbReference type="OrthoDB" id="10658836at2759"/>
<dbReference type="Proteomes" id="UP000001542">
    <property type="component" value="Unassembled WGS sequence"/>
</dbReference>
<feature type="coiled-coil region" evidence="1">
    <location>
        <begin position="441"/>
        <end position="511"/>
    </location>
</feature>
<dbReference type="VEuPathDB" id="TrichDB:TVAGG3_0990610"/>
<dbReference type="AlphaFoldDB" id="A2E1B4"/>